<feature type="region of interest" description="Disordered" evidence="1">
    <location>
        <begin position="175"/>
        <end position="201"/>
    </location>
</feature>
<accession>A0A058ZFY7</accession>
<protein>
    <recommendedName>
        <fullName evidence="2">FHA domain-containing protein</fullName>
    </recommendedName>
</protein>
<proteinExistence type="predicted"/>
<reference evidence="3" key="1">
    <citation type="submission" date="2013-04" db="EMBL/GenBank/DDBJ databases">
        <title>The Genome Sequence of Fonticula alba ATCC 38817.</title>
        <authorList>
            <consortium name="The Broad Institute Genomics Platform"/>
            <person name="Russ C."/>
            <person name="Cuomo C."/>
            <person name="Burger G."/>
            <person name="Gray M.W."/>
            <person name="Holland P.W.H."/>
            <person name="King N."/>
            <person name="Lang F.B.F."/>
            <person name="Roger A.J."/>
            <person name="Ruiz-Trillo I."/>
            <person name="Brown M."/>
            <person name="Walker B."/>
            <person name="Young S."/>
            <person name="Zeng Q."/>
            <person name="Gargeya S."/>
            <person name="Fitzgerald M."/>
            <person name="Haas B."/>
            <person name="Abouelleil A."/>
            <person name="Allen A.W."/>
            <person name="Alvarado L."/>
            <person name="Arachchi H.M."/>
            <person name="Berlin A.M."/>
            <person name="Chapman S.B."/>
            <person name="Gainer-Dewar J."/>
            <person name="Goldberg J."/>
            <person name="Griggs A."/>
            <person name="Gujja S."/>
            <person name="Hansen M."/>
            <person name="Howarth C."/>
            <person name="Imamovic A."/>
            <person name="Ireland A."/>
            <person name="Larimer J."/>
            <person name="McCowan C."/>
            <person name="Murphy C."/>
            <person name="Pearson M."/>
            <person name="Poon T.W."/>
            <person name="Priest M."/>
            <person name="Roberts A."/>
            <person name="Saif S."/>
            <person name="Shea T."/>
            <person name="Sisk P."/>
            <person name="Sykes S."/>
            <person name="Wortman J."/>
            <person name="Nusbaum C."/>
            <person name="Birren B."/>
        </authorList>
    </citation>
    <scope>NUCLEOTIDE SEQUENCE [LARGE SCALE GENOMIC DNA]</scope>
    <source>
        <strain evidence="3">ATCC 38817</strain>
    </source>
</reference>
<dbReference type="STRING" id="691883.A0A058ZFY7"/>
<keyword evidence="4" id="KW-1185">Reference proteome</keyword>
<dbReference type="SMART" id="SM00240">
    <property type="entry name" value="FHA"/>
    <property type="match status" value="1"/>
</dbReference>
<dbReference type="AlphaFoldDB" id="A0A058ZFY7"/>
<feature type="compositionally biased region" description="Low complexity" evidence="1">
    <location>
        <begin position="639"/>
        <end position="649"/>
    </location>
</feature>
<dbReference type="Gene3D" id="2.60.200.20">
    <property type="match status" value="1"/>
</dbReference>
<dbReference type="SUPFAM" id="SSF49879">
    <property type="entry name" value="SMAD/FHA domain"/>
    <property type="match status" value="1"/>
</dbReference>
<dbReference type="PROSITE" id="PS50006">
    <property type="entry name" value="FHA_DOMAIN"/>
    <property type="match status" value="1"/>
</dbReference>
<feature type="compositionally biased region" description="Pro residues" evidence="1">
    <location>
        <begin position="615"/>
        <end position="627"/>
    </location>
</feature>
<dbReference type="InterPro" id="IPR008984">
    <property type="entry name" value="SMAD_FHA_dom_sf"/>
</dbReference>
<feature type="compositionally biased region" description="Low complexity" evidence="1">
    <location>
        <begin position="577"/>
        <end position="609"/>
    </location>
</feature>
<evidence type="ECO:0000313" key="4">
    <source>
        <dbReference type="Proteomes" id="UP000030693"/>
    </source>
</evidence>
<feature type="compositionally biased region" description="Low complexity" evidence="1">
    <location>
        <begin position="666"/>
        <end position="677"/>
    </location>
</feature>
<sequence length="785" mass="81373">MASHSSSSLPRPPPSFPGASGSDVLTVQLHPVNQSFVTKHFQLMDGQHIELGRLVDHNDGPQVPRFSSKVVSRRHAFIMRSGMRLFLKDIRSSSGTFLTSARTGLNLLRLSEMGNESQHHEIFDGDIIQLGEDCVVDGAHYKCVAMQLSILQHDDRGSPTPGSVPIPFPAKAKFADSPAGSGGTPGTFSPDHGSFMSGSLGRRSSSLVSGAASLNRHSSFRRHGSMIRHDSTQSIASSPMAIPGGGSPSSPFAVGSSNSSSSLSTTLVRPVLDTNSPAGGTSTDGAFDGAEEDYIDYSNDPEVVRVVAEEFNNVWFNLMSTIGFSATNQVLAKAGIGFSAPVRVGPVATPTGPQQGQFPGVQRHSTHHGPSGHAGPPPPHPLSSSVSSPSLGLPLPVPLNVNGTGTGGTPGGGGGGTPSMGTAPPPAALPSALGSPPLSTAPGSPSTAGGGGGGLPNISTLNLGPGSHTASNLPTPLTATAPVPPSLAPHHAPSHHPGHPNHPGQPALPLPVTPPVGSIPGTPQLASPRHSGLGIPAPLPVATAALPAAIAGTPGSPVLPPPALAGSGGSGGPALPPSMAGSLPLSHQQQQQQQQQQQPSLSQMPMSPGGMAGSFPPPLQPQHPQHPSPQSIGGHSQMHHMQQQQQQQQQHHHMQQVPPPIGGMGHPMMPGQAPHHMQQQHHHMQQQQQQQQQQHAMAFSPQHHMMPGSPTMPPGVGFHPGAGFHPGDCVNFIYQISPWPSPQIQQRVLELATRGDAEILTYFHEWRSYPEVFIGKCSAYASAMF</sequence>
<dbReference type="EMBL" id="KB932201">
    <property type="protein sequence ID" value="KCV72838.1"/>
    <property type="molecule type" value="Genomic_DNA"/>
</dbReference>
<evidence type="ECO:0000259" key="2">
    <source>
        <dbReference type="PROSITE" id="PS50006"/>
    </source>
</evidence>
<dbReference type="InterPro" id="IPR000253">
    <property type="entry name" value="FHA_dom"/>
</dbReference>
<dbReference type="Pfam" id="PF00498">
    <property type="entry name" value="FHA"/>
    <property type="match status" value="1"/>
</dbReference>
<dbReference type="GeneID" id="20525139"/>
<feature type="compositionally biased region" description="Low complexity" evidence="1">
    <location>
        <begin position="685"/>
        <end position="698"/>
    </location>
</feature>
<feature type="compositionally biased region" description="Gly residues" evidence="1">
    <location>
        <begin position="404"/>
        <end position="418"/>
    </location>
</feature>
<feature type="compositionally biased region" description="Low complexity" evidence="1">
    <location>
        <begin position="382"/>
        <end position="394"/>
    </location>
</feature>
<evidence type="ECO:0000313" key="3">
    <source>
        <dbReference type="EMBL" id="KCV72838.1"/>
    </source>
</evidence>
<feature type="domain" description="FHA" evidence="2">
    <location>
        <begin position="49"/>
        <end position="103"/>
    </location>
</feature>
<feature type="compositionally biased region" description="Low complexity" evidence="1">
    <location>
        <begin position="429"/>
        <end position="447"/>
    </location>
</feature>
<dbReference type="Proteomes" id="UP000030693">
    <property type="component" value="Unassembled WGS sequence"/>
</dbReference>
<feature type="region of interest" description="Disordered" evidence="1">
    <location>
        <begin position="1"/>
        <end position="22"/>
    </location>
</feature>
<feature type="region of interest" description="Disordered" evidence="1">
    <location>
        <begin position="346"/>
        <end position="532"/>
    </location>
</feature>
<organism evidence="3">
    <name type="scientific">Fonticula alba</name>
    <name type="common">Slime mold</name>
    <dbReference type="NCBI Taxonomy" id="691883"/>
    <lineage>
        <taxon>Eukaryota</taxon>
        <taxon>Rotosphaerida</taxon>
        <taxon>Fonticulaceae</taxon>
        <taxon>Fonticula</taxon>
    </lineage>
</organism>
<feature type="region of interest" description="Disordered" evidence="1">
    <location>
        <begin position="560"/>
        <end position="710"/>
    </location>
</feature>
<dbReference type="OrthoDB" id="687730at2759"/>
<feature type="compositionally biased region" description="Low complexity" evidence="1">
    <location>
        <begin position="242"/>
        <end position="264"/>
    </location>
</feature>
<feature type="region of interest" description="Disordered" evidence="1">
    <location>
        <begin position="242"/>
        <end position="266"/>
    </location>
</feature>
<evidence type="ECO:0000256" key="1">
    <source>
        <dbReference type="SAM" id="MobiDB-lite"/>
    </source>
</evidence>
<feature type="compositionally biased region" description="Polar residues" evidence="1">
    <location>
        <begin position="457"/>
        <end position="472"/>
    </location>
</feature>
<name>A0A058ZFY7_FONAL</name>
<gene>
    <name evidence="3" type="ORF">H696_00414</name>
</gene>
<dbReference type="RefSeq" id="XP_009492539.1">
    <property type="nucleotide sequence ID" value="XM_009494264.1"/>
</dbReference>